<accession>A0AAP5Q705</accession>
<dbReference type="SUPFAM" id="SSF52218">
    <property type="entry name" value="Flavoproteins"/>
    <property type="match status" value="1"/>
</dbReference>
<dbReference type="InterPro" id="IPR029039">
    <property type="entry name" value="Flavoprotein-like_sf"/>
</dbReference>
<gene>
    <name evidence="2" type="ORF">ParKJ_04795</name>
</gene>
<reference evidence="2" key="1">
    <citation type="submission" date="2022-08" db="EMBL/GenBank/DDBJ databases">
        <authorList>
            <person name="Kim S.-J."/>
        </authorList>
    </citation>
    <scope>NUCLEOTIDE SEQUENCE</scope>
    <source>
        <strain evidence="2">KJ</strain>
    </source>
</reference>
<dbReference type="Pfam" id="PF02525">
    <property type="entry name" value="Flavodoxin_2"/>
    <property type="match status" value="1"/>
</dbReference>
<evidence type="ECO:0000259" key="1">
    <source>
        <dbReference type="Pfam" id="PF02525"/>
    </source>
</evidence>
<name>A0AAP5Q705_9BURK</name>
<dbReference type="InterPro" id="IPR003680">
    <property type="entry name" value="Flavodoxin_fold"/>
</dbReference>
<evidence type="ECO:0000313" key="3">
    <source>
        <dbReference type="Proteomes" id="UP001246473"/>
    </source>
</evidence>
<evidence type="ECO:0000313" key="2">
    <source>
        <dbReference type="EMBL" id="MDT8836719.1"/>
    </source>
</evidence>
<dbReference type="Proteomes" id="UP001246473">
    <property type="component" value="Unassembled WGS sequence"/>
</dbReference>
<sequence>MTAAHLAAAQGALVDEALKADVGLGQVALEEFLAADIVLIGSPMYNLGVPSQLKACREFF</sequence>
<feature type="domain" description="Flavodoxin-like fold" evidence="1">
    <location>
        <begin position="19"/>
        <end position="55"/>
    </location>
</feature>
<dbReference type="AlphaFoldDB" id="A0AAP5Q705"/>
<protein>
    <submittedName>
        <fullName evidence="2">NAD(P)H-dependent oxidoreductase</fullName>
    </submittedName>
</protein>
<comment type="caution">
    <text evidence="2">The sequence shown here is derived from an EMBL/GenBank/DDBJ whole genome shotgun (WGS) entry which is preliminary data.</text>
</comment>
<dbReference type="EMBL" id="JANSLM010000002">
    <property type="protein sequence ID" value="MDT8836719.1"/>
    <property type="molecule type" value="Genomic_DNA"/>
</dbReference>
<proteinExistence type="predicted"/>
<organism evidence="2 3">
    <name type="scientific">Paraburkholderia fungorum</name>
    <dbReference type="NCBI Taxonomy" id="134537"/>
    <lineage>
        <taxon>Bacteria</taxon>
        <taxon>Pseudomonadati</taxon>
        <taxon>Pseudomonadota</taxon>
        <taxon>Betaproteobacteria</taxon>
        <taxon>Burkholderiales</taxon>
        <taxon>Burkholderiaceae</taxon>
        <taxon>Paraburkholderia</taxon>
    </lineage>
</organism>
<dbReference type="Gene3D" id="3.40.50.360">
    <property type="match status" value="1"/>
</dbReference>